<evidence type="ECO:0000256" key="11">
    <source>
        <dbReference type="ARBA" id="ARBA00024816"/>
    </source>
</evidence>
<keyword evidence="6" id="KW-0997">Cell inner membrane</keyword>
<dbReference type="OrthoDB" id="9805133at2"/>
<comment type="similarity">
    <text evidence="12">Belongs to the exbB/tolQ family.</text>
</comment>
<evidence type="ECO:0000256" key="10">
    <source>
        <dbReference type="ARBA" id="ARBA00023136"/>
    </source>
</evidence>
<dbReference type="Proteomes" id="UP000295537">
    <property type="component" value="Unassembled WGS sequence"/>
</dbReference>
<comment type="caution">
    <text evidence="16">The sequence shown here is derived from an EMBL/GenBank/DDBJ whole genome shotgun (WGS) entry which is preliminary data.</text>
</comment>
<feature type="transmembrane region" description="Helical" evidence="13">
    <location>
        <begin position="151"/>
        <end position="176"/>
    </location>
</feature>
<accession>A0A4R2N526</accession>
<dbReference type="PANTHER" id="PTHR30625">
    <property type="entry name" value="PROTEIN TOLQ"/>
    <property type="match status" value="1"/>
</dbReference>
<evidence type="ECO:0000313" key="17">
    <source>
        <dbReference type="Proteomes" id="UP000295537"/>
    </source>
</evidence>
<keyword evidence="5" id="KW-1003">Cell membrane</keyword>
<dbReference type="Pfam" id="PF01618">
    <property type="entry name" value="MotA_ExbB"/>
    <property type="match status" value="1"/>
</dbReference>
<evidence type="ECO:0000256" key="12">
    <source>
        <dbReference type="RuleBase" id="RU004057"/>
    </source>
</evidence>
<evidence type="ECO:0000256" key="9">
    <source>
        <dbReference type="ARBA" id="ARBA00022989"/>
    </source>
</evidence>
<dbReference type="AlphaFoldDB" id="A0A4R2N526"/>
<keyword evidence="10 13" id="KW-0472">Membrane</keyword>
<dbReference type="NCBIfam" id="TIGR02797">
    <property type="entry name" value="exbB"/>
    <property type="match status" value="1"/>
</dbReference>
<evidence type="ECO:0000313" key="16">
    <source>
        <dbReference type="EMBL" id="TCP15901.1"/>
    </source>
</evidence>
<keyword evidence="14" id="KW-0732">Signal</keyword>
<evidence type="ECO:0000256" key="6">
    <source>
        <dbReference type="ARBA" id="ARBA00022519"/>
    </source>
</evidence>
<feature type="transmembrane region" description="Helical" evidence="13">
    <location>
        <begin position="50"/>
        <end position="68"/>
    </location>
</feature>
<dbReference type="EMBL" id="SLXJ01000016">
    <property type="protein sequence ID" value="TCP15901.1"/>
    <property type="molecule type" value="Genomic_DNA"/>
</dbReference>
<evidence type="ECO:0000259" key="15">
    <source>
        <dbReference type="Pfam" id="PF01618"/>
    </source>
</evidence>
<keyword evidence="8 12" id="KW-0653">Protein transport</keyword>
<comment type="function">
    <text evidence="11">Involved in the TonB-dependent energy-dependent transport of various receptor-bound substrates. Protects ExbD from proteolytic degradation and functionally stabilizes TonB.</text>
</comment>
<reference evidence="16 17" key="1">
    <citation type="submission" date="2019-03" db="EMBL/GenBank/DDBJ databases">
        <title>Genomic Encyclopedia of Type Strains, Phase IV (KMG-IV): sequencing the most valuable type-strain genomes for metagenomic binning, comparative biology and taxonomic classification.</title>
        <authorList>
            <person name="Goeker M."/>
        </authorList>
    </citation>
    <scope>NUCLEOTIDE SEQUENCE [LARGE SCALE GENOMIC DNA]</scope>
    <source>
        <strain evidence="16 17">DSM 16380</strain>
    </source>
</reference>
<evidence type="ECO:0000256" key="2">
    <source>
        <dbReference type="ARBA" id="ARBA00011471"/>
    </source>
</evidence>
<dbReference type="GO" id="GO:0005886">
    <property type="term" value="C:plasma membrane"/>
    <property type="evidence" value="ECO:0007669"/>
    <property type="project" value="UniProtKB-SubCell"/>
</dbReference>
<keyword evidence="4 12" id="KW-0813">Transport</keyword>
<evidence type="ECO:0000256" key="7">
    <source>
        <dbReference type="ARBA" id="ARBA00022692"/>
    </source>
</evidence>
<keyword evidence="7 13" id="KW-0812">Transmembrane</keyword>
<feature type="transmembrane region" description="Helical" evidence="13">
    <location>
        <begin position="196"/>
        <end position="218"/>
    </location>
</feature>
<gene>
    <name evidence="16" type="ORF">EV693_11617</name>
</gene>
<comment type="subunit">
    <text evidence="2">The accessory proteins ExbB and ExbD seem to form a complex with TonB.</text>
</comment>
<dbReference type="GO" id="GO:0017038">
    <property type="term" value="P:protein import"/>
    <property type="evidence" value="ECO:0007669"/>
    <property type="project" value="TreeGrafter"/>
</dbReference>
<dbReference type="GO" id="GO:0022857">
    <property type="term" value="F:transmembrane transporter activity"/>
    <property type="evidence" value="ECO:0007669"/>
    <property type="project" value="InterPro"/>
</dbReference>
<sequence>MKNIIYSFLMLFVGSAFAEPTAVDLFANSTFAHDFSIQGMYHNAHSVVKMVMVILVFTSVLTWTIFFAKAIQLWRYARQCKLALQQLSKTNTLAEARQQVCRSDFHISTSLLAEIDDEMVCSQQQYDQDFIQRVEDRLTQKMTEWQVKTRYSIGILATIGAVTPFIGLFGTVWGIMNSFIGISNARNVTLSVVAPGIAEALFATALGLVAAIPAVVIYNQFNRQSINFQQQLNRIAAHFFLTLKRDVSLNRLTYKN</sequence>
<dbReference type="InterPro" id="IPR014164">
    <property type="entry name" value="TonB_ExbB_1"/>
</dbReference>
<protein>
    <recommendedName>
        <fullName evidence="3">Biopolymer transport protein ExbB</fullName>
    </recommendedName>
</protein>
<evidence type="ECO:0000256" key="4">
    <source>
        <dbReference type="ARBA" id="ARBA00022448"/>
    </source>
</evidence>
<evidence type="ECO:0000256" key="8">
    <source>
        <dbReference type="ARBA" id="ARBA00022927"/>
    </source>
</evidence>
<dbReference type="InterPro" id="IPR002898">
    <property type="entry name" value="MotA_ExbB_proton_chnl"/>
</dbReference>
<proteinExistence type="inferred from homology"/>
<organism evidence="16 17">
    <name type="scientific">Nicoletella semolina</name>
    <dbReference type="NCBI Taxonomy" id="271160"/>
    <lineage>
        <taxon>Bacteria</taxon>
        <taxon>Pseudomonadati</taxon>
        <taxon>Pseudomonadota</taxon>
        <taxon>Gammaproteobacteria</taxon>
        <taxon>Pasteurellales</taxon>
        <taxon>Pasteurellaceae</taxon>
        <taxon>Nicoletella</taxon>
    </lineage>
</organism>
<feature type="chain" id="PRO_5020359829" description="Biopolymer transport protein ExbB" evidence="14">
    <location>
        <begin position="19"/>
        <end position="256"/>
    </location>
</feature>
<evidence type="ECO:0000256" key="13">
    <source>
        <dbReference type="SAM" id="Phobius"/>
    </source>
</evidence>
<evidence type="ECO:0000256" key="5">
    <source>
        <dbReference type="ARBA" id="ARBA00022475"/>
    </source>
</evidence>
<dbReference type="PANTHER" id="PTHR30625:SF16">
    <property type="entry name" value="BIOPOLYMER TRANSPORT PROTEIN EXBB"/>
    <property type="match status" value="1"/>
</dbReference>
<keyword evidence="9 13" id="KW-1133">Transmembrane helix</keyword>
<evidence type="ECO:0000256" key="3">
    <source>
        <dbReference type="ARBA" id="ARBA00022093"/>
    </source>
</evidence>
<comment type="subcellular location">
    <subcellularLocation>
        <location evidence="1">Cell inner membrane</location>
        <topology evidence="1">Multi-pass membrane protein</topology>
    </subcellularLocation>
    <subcellularLocation>
        <location evidence="12">Membrane</location>
        <topology evidence="12">Multi-pass membrane protein</topology>
    </subcellularLocation>
</comment>
<dbReference type="InterPro" id="IPR050790">
    <property type="entry name" value="ExbB/TolQ_transport"/>
</dbReference>
<feature type="domain" description="MotA/TolQ/ExbB proton channel" evidence="15">
    <location>
        <begin position="118"/>
        <end position="232"/>
    </location>
</feature>
<name>A0A4R2N526_9PAST</name>
<evidence type="ECO:0000256" key="14">
    <source>
        <dbReference type="SAM" id="SignalP"/>
    </source>
</evidence>
<evidence type="ECO:0000256" key="1">
    <source>
        <dbReference type="ARBA" id="ARBA00004429"/>
    </source>
</evidence>
<dbReference type="RefSeq" id="WP_132501983.1">
    <property type="nucleotide sequence ID" value="NZ_LVXA01000001.1"/>
</dbReference>
<feature type="signal peptide" evidence="14">
    <location>
        <begin position="1"/>
        <end position="18"/>
    </location>
</feature>
<keyword evidence="17" id="KW-1185">Reference proteome</keyword>